<feature type="domain" description="HTH lysR-type" evidence="5">
    <location>
        <begin position="5"/>
        <end position="62"/>
    </location>
</feature>
<accession>A0ABS0SAX8</accession>
<evidence type="ECO:0000256" key="4">
    <source>
        <dbReference type="ARBA" id="ARBA00023163"/>
    </source>
</evidence>
<gene>
    <name evidence="6" type="ORF">IOD40_03905</name>
</gene>
<dbReference type="InterPro" id="IPR000847">
    <property type="entry name" value="LysR_HTH_N"/>
</dbReference>
<dbReference type="PANTHER" id="PTHR30419">
    <property type="entry name" value="HTH-TYPE TRANSCRIPTIONAL REGULATOR YBHD"/>
    <property type="match status" value="1"/>
</dbReference>
<dbReference type="Proteomes" id="UP000601789">
    <property type="component" value="Unassembled WGS sequence"/>
</dbReference>
<dbReference type="RefSeq" id="WP_198474551.1">
    <property type="nucleotide sequence ID" value="NZ_JADGMQ010000002.1"/>
</dbReference>
<dbReference type="InterPro" id="IPR005119">
    <property type="entry name" value="LysR_subst-bd"/>
</dbReference>
<sequence>MIAYPNLRHIRLFAFAVETGSLSKAAEAVRVSQPAASQAISRLEEHFSGDLFERRGSGVFLTERGKVVSVRATRIIELLRSANVKLAKQSRIGRGLAQDLLETHATIAHLRALAGFARVGSFSAAARMLGQAEPSVQRAARELERIGGVPLFDGRQQSVRLTTAGQMIASIAGLVLRELESAVEEVRELDGSFDGRVVVGTLPLVRTSIIPDAIARCAAQRPGASFEILDGSYEALLHSLMIGDLDLLVGALRDDKVKRGITQEALFVDGLSIVARADHPLFRLENISYQDLVGYPWALPRRSTPTRVIFDAIAAEHGFGPRDGEGIVETGSLVALRGILVQSDRLTILSRHQIRYEEEAGLLRVLPVELPATERPIGIASRTGWKPTALQAEFLAALRDVSSA</sequence>
<dbReference type="InterPro" id="IPR050950">
    <property type="entry name" value="HTH-type_LysR_regulators"/>
</dbReference>
<comment type="similarity">
    <text evidence="1">Belongs to the LysR transcriptional regulatory family.</text>
</comment>
<protein>
    <submittedName>
        <fullName evidence="6">LysR family transcriptional regulator</fullName>
    </submittedName>
</protein>
<dbReference type="SUPFAM" id="SSF46785">
    <property type="entry name" value="Winged helix' DNA-binding domain"/>
    <property type="match status" value="2"/>
</dbReference>
<dbReference type="Gene3D" id="3.40.190.10">
    <property type="entry name" value="Periplasmic binding protein-like II"/>
    <property type="match status" value="2"/>
</dbReference>
<dbReference type="PRINTS" id="PR00039">
    <property type="entry name" value="HTHLYSR"/>
</dbReference>
<dbReference type="PANTHER" id="PTHR30419:SF8">
    <property type="entry name" value="NITROGEN ASSIMILATION TRANSCRIPTIONAL ACTIVATOR-RELATED"/>
    <property type="match status" value="1"/>
</dbReference>
<dbReference type="Gene3D" id="1.10.10.10">
    <property type="entry name" value="Winged helix-like DNA-binding domain superfamily/Winged helix DNA-binding domain"/>
    <property type="match status" value="2"/>
</dbReference>
<proteinExistence type="inferred from homology"/>
<dbReference type="SUPFAM" id="SSF53850">
    <property type="entry name" value="Periplasmic binding protein-like II"/>
    <property type="match status" value="1"/>
</dbReference>
<keyword evidence="2" id="KW-0805">Transcription regulation</keyword>
<keyword evidence="4" id="KW-0804">Transcription</keyword>
<evidence type="ECO:0000256" key="3">
    <source>
        <dbReference type="ARBA" id="ARBA00023125"/>
    </source>
</evidence>
<dbReference type="Pfam" id="PF03466">
    <property type="entry name" value="LysR_substrate"/>
    <property type="match status" value="1"/>
</dbReference>
<organism evidence="6 7">
    <name type="scientific">Aquamicrobium zhengzhouense</name>
    <dbReference type="NCBI Taxonomy" id="2781738"/>
    <lineage>
        <taxon>Bacteria</taxon>
        <taxon>Pseudomonadati</taxon>
        <taxon>Pseudomonadota</taxon>
        <taxon>Alphaproteobacteria</taxon>
        <taxon>Hyphomicrobiales</taxon>
        <taxon>Phyllobacteriaceae</taxon>
        <taxon>Aquamicrobium</taxon>
    </lineage>
</organism>
<dbReference type="InterPro" id="IPR036388">
    <property type="entry name" value="WH-like_DNA-bd_sf"/>
</dbReference>
<keyword evidence="3" id="KW-0238">DNA-binding</keyword>
<evidence type="ECO:0000313" key="6">
    <source>
        <dbReference type="EMBL" id="MBI1619810.1"/>
    </source>
</evidence>
<reference evidence="6 7" key="1">
    <citation type="submission" date="2020-10" db="EMBL/GenBank/DDBJ databases">
        <title>Aquamicrobium zhengzhouensis sp. nov., a exopolysaccharide producing bacterium isolated from farmland soil.</title>
        <authorList>
            <person name="Wang X."/>
        </authorList>
    </citation>
    <scope>NUCLEOTIDE SEQUENCE [LARGE SCALE GENOMIC DNA]</scope>
    <source>
        <strain evidence="7">cd-1</strain>
    </source>
</reference>
<comment type="caution">
    <text evidence="6">The sequence shown here is derived from an EMBL/GenBank/DDBJ whole genome shotgun (WGS) entry which is preliminary data.</text>
</comment>
<feature type="domain" description="HTH lysR-type" evidence="5">
    <location>
        <begin position="106"/>
        <end position="162"/>
    </location>
</feature>
<dbReference type="InterPro" id="IPR036390">
    <property type="entry name" value="WH_DNA-bd_sf"/>
</dbReference>
<evidence type="ECO:0000256" key="2">
    <source>
        <dbReference type="ARBA" id="ARBA00023015"/>
    </source>
</evidence>
<evidence type="ECO:0000259" key="5">
    <source>
        <dbReference type="PROSITE" id="PS50931"/>
    </source>
</evidence>
<name>A0ABS0SAX8_9HYPH</name>
<dbReference type="EMBL" id="JADGMQ010000002">
    <property type="protein sequence ID" value="MBI1619810.1"/>
    <property type="molecule type" value="Genomic_DNA"/>
</dbReference>
<evidence type="ECO:0000256" key="1">
    <source>
        <dbReference type="ARBA" id="ARBA00009437"/>
    </source>
</evidence>
<dbReference type="Pfam" id="PF00126">
    <property type="entry name" value="HTH_1"/>
    <property type="match status" value="2"/>
</dbReference>
<dbReference type="PROSITE" id="PS50931">
    <property type="entry name" value="HTH_LYSR"/>
    <property type="match status" value="2"/>
</dbReference>
<evidence type="ECO:0000313" key="7">
    <source>
        <dbReference type="Proteomes" id="UP000601789"/>
    </source>
</evidence>
<keyword evidence="7" id="KW-1185">Reference proteome</keyword>